<evidence type="ECO:0000256" key="2">
    <source>
        <dbReference type="ARBA" id="ARBA00022741"/>
    </source>
</evidence>
<dbReference type="Proteomes" id="UP001497623">
    <property type="component" value="Unassembled WGS sequence"/>
</dbReference>
<evidence type="ECO:0000256" key="4">
    <source>
        <dbReference type="ARBA" id="ARBA00023054"/>
    </source>
</evidence>
<dbReference type="FunFam" id="1.20.120.720:FF:000001">
    <property type="entry name" value="Myosin heavy chain, muscle"/>
    <property type="match status" value="1"/>
</dbReference>
<keyword evidence="5 8" id="KW-0518">Myosin</keyword>
<dbReference type="FunFam" id="1.20.58.530:FF:000001">
    <property type="entry name" value="Myosin heavy chain"/>
    <property type="match status" value="1"/>
</dbReference>
<dbReference type="GO" id="GO:0016020">
    <property type="term" value="C:membrane"/>
    <property type="evidence" value="ECO:0007669"/>
    <property type="project" value="TreeGrafter"/>
</dbReference>
<dbReference type="CDD" id="cd01377">
    <property type="entry name" value="MYSc_class_II"/>
    <property type="match status" value="1"/>
</dbReference>
<keyword evidence="2 8" id="KW-0547">Nucleotide-binding</keyword>
<gene>
    <name evidence="13" type="ORF">MNOR_LOCUS12859</name>
</gene>
<dbReference type="InterPro" id="IPR004009">
    <property type="entry name" value="SH3_Myosin"/>
</dbReference>
<feature type="compositionally biased region" description="Polar residues" evidence="10">
    <location>
        <begin position="1152"/>
        <end position="1161"/>
    </location>
</feature>
<feature type="region of interest" description="Disordered" evidence="10">
    <location>
        <begin position="619"/>
        <end position="641"/>
    </location>
</feature>
<feature type="compositionally biased region" description="Basic and acidic residues" evidence="10">
    <location>
        <begin position="1101"/>
        <end position="1146"/>
    </location>
</feature>
<dbReference type="InterPro" id="IPR002928">
    <property type="entry name" value="Myosin_tail"/>
</dbReference>
<dbReference type="FunFam" id="3.40.850.10:FF:000101">
    <property type="entry name" value="Slow myosin heavy chain 2"/>
    <property type="match status" value="1"/>
</dbReference>
<dbReference type="SUPFAM" id="SSF52540">
    <property type="entry name" value="P-loop containing nucleoside triphosphate hydrolases"/>
    <property type="match status" value="1"/>
</dbReference>
<evidence type="ECO:0000256" key="9">
    <source>
        <dbReference type="SAM" id="Coils"/>
    </source>
</evidence>
<organism evidence="13 14">
    <name type="scientific">Meganyctiphanes norvegica</name>
    <name type="common">Northern krill</name>
    <name type="synonym">Thysanopoda norvegica</name>
    <dbReference type="NCBI Taxonomy" id="48144"/>
    <lineage>
        <taxon>Eukaryota</taxon>
        <taxon>Metazoa</taxon>
        <taxon>Ecdysozoa</taxon>
        <taxon>Arthropoda</taxon>
        <taxon>Crustacea</taxon>
        <taxon>Multicrustacea</taxon>
        <taxon>Malacostraca</taxon>
        <taxon>Eumalacostraca</taxon>
        <taxon>Eucarida</taxon>
        <taxon>Euphausiacea</taxon>
        <taxon>Euphausiidae</taxon>
        <taxon>Meganyctiphanes</taxon>
    </lineage>
</organism>
<accession>A0AAV2QLT4</accession>
<dbReference type="GO" id="GO:0016459">
    <property type="term" value="C:myosin complex"/>
    <property type="evidence" value="ECO:0007669"/>
    <property type="project" value="UniProtKB-KW"/>
</dbReference>
<dbReference type="PANTHER" id="PTHR13140:SF857">
    <property type="entry name" value="MYOSIN-11"/>
    <property type="match status" value="1"/>
</dbReference>
<dbReference type="Pfam" id="PF00063">
    <property type="entry name" value="Myosin_head"/>
    <property type="match status" value="1"/>
</dbReference>
<dbReference type="GO" id="GO:0045214">
    <property type="term" value="P:sarcomere organization"/>
    <property type="evidence" value="ECO:0007669"/>
    <property type="project" value="UniProtKB-ARBA"/>
</dbReference>
<comment type="caution">
    <text evidence="13">The sequence shown here is derived from an EMBL/GenBank/DDBJ whole genome shotgun (WGS) entry which is preliminary data.</text>
</comment>
<dbReference type="GO" id="GO:0006936">
    <property type="term" value="P:muscle contraction"/>
    <property type="evidence" value="ECO:0007669"/>
    <property type="project" value="UniProtKB-ARBA"/>
</dbReference>
<keyword evidence="14" id="KW-1185">Reference proteome</keyword>
<dbReference type="Gene3D" id="1.20.5.340">
    <property type="match status" value="2"/>
</dbReference>
<dbReference type="EMBL" id="CAXKWB010007175">
    <property type="protein sequence ID" value="CAL4085932.1"/>
    <property type="molecule type" value="Genomic_DNA"/>
</dbReference>
<feature type="region of interest" description="Disordered" evidence="10">
    <location>
        <begin position="1085"/>
        <end position="1161"/>
    </location>
</feature>
<keyword evidence="4 9" id="KW-0175">Coiled coil</keyword>
<dbReference type="GO" id="GO:0048731">
    <property type="term" value="P:system development"/>
    <property type="evidence" value="ECO:0007669"/>
    <property type="project" value="UniProtKB-ARBA"/>
</dbReference>
<dbReference type="GO" id="GO:0051015">
    <property type="term" value="F:actin filament binding"/>
    <property type="evidence" value="ECO:0007669"/>
    <property type="project" value="InterPro"/>
</dbReference>
<dbReference type="Pfam" id="PF01576">
    <property type="entry name" value="Myosin_tail_1"/>
    <property type="match status" value="1"/>
</dbReference>
<evidence type="ECO:0000256" key="10">
    <source>
        <dbReference type="SAM" id="MobiDB-lite"/>
    </source>
</evidence>
<name>A0AAV2QLT4_MEGNR</name>
<keyword evidence="6 8" id="KW-0505">Motor protein</keyword>
<dbReference type="Gene3D" id="1.10.10.820">
    <property type="match status" value="1"/>
</dbReference>
<dbReference type="FunFam" id="1.10.10.820:FF:000001">
    <property type="entry name" value="Myosin heavy chain"/>
    <property type="match status" value="1"/>
</dbReference>
<dbReference type="PANTHER" id="PTHR13140">
    <property type="entry name" value="MYOSIN"/>
    <property type="match status" value="1"/>
</dbReference>
<evidence type="ECO:0000313" key="14">
    <source>
        <dbReference type="Proteomes" id="UP001497623"/>
    </source>
</evidence>
<keyword evidence="3 8" id="KW-0067">ATP-binding</keyword>
<evidence type="ECO:0000256" key="7">
    <source>
        <dbReference type="ARBA" id="ARBA00023203"/>
    </source>
</evidence>
<dbReference type="Gene3D" id="1.20.5.4820">
    <property type="match status" value="1"/>
</dbReference>
<feature type="domain" description="Myosin N-terminal SH3-like" evidence="12">
    <location>
        <begin position="35"/>
        <end position="83"/>
    </location>
</feature>
<dbReference type="SMART" id="SM00242">
    <property type="entry name" value="MYSc"/>
    <property type="match status" value="1"/>
</dbReference>
<dbReference type="PROSITE" id="PS51844">
    <property type="entry name" value="SH3_LIKE"/>
    <property type="match status" value="1"/>
</dbReference>
<dbReference type="InterPro" id="IPR027417">
    <property type="entry name" value="P-loop_NTPase"/>
</dbReference>
<proteinExistence type="inferred from homology"/>
<evidence type="ECO:0008006" key="15">
    <source>
        <dbReference type="Google" id="ProtNLM"/>
    </source>
</evidence>
<dbReference type="PRINTS" id="PR00193">
    <property type="entry name" value="MYOSINHEAVY"/>
</dbReference>
<feature type="coiled-coil region" evidence="9">
    <location>
        <begin position="836"/>
        <end position="870"/>
    </location>
</feature>
<dbReference type="Gene3D" id="2.30.30.360">
    <property type="entry name" value="Myosin S1 fragment, N-terminal"/>
    <property type="match status" value="1"/>
</dbReference>
<evidence type="ECO:0000256" key="6">
    <source>
        <dbReference type="ARBA" id="ARBA00023175"/>
    </source>
</evidence>
<evidence type="ECO:0000256" key="8">
    <source>
        <dbReference type="PROSITE-ProRule" id="PRU00782"/>
    </source>
</evidence>
<evidence type="ECO:0000256" key="1">
    <source>
        <dbReference type="ARBA" id="ARBA00008314"/>
    </source>
</evidence>
<comment type="similarity">
    <text evidence="1 8">Belongs to the TRAFAC class myosin-kinesin ATPase superfamily. Myosin family.</text>
</comment>
<dbReference type="AlphaFoldDB" id="A0AAV2QLT4"/>
<evidence type="ECO:0000256" key="3">
    <source>
        <dbReference type="ARBA" id="ARBA00022840"/>
    </source>
</evidence>
<dbReference type="InterPro" id="IPR008989">
    <property type="entry name" value="Myosin_S1_N"/>
</dbReference>
<dbReference type="Gene3D" id="1.20.58.530">
    <property type="match status" value="1"/>
</dbReference>
<reference evidence="13 14" key="1">
    <citation type="submission" date="2024-05" db="EMBL/GenBank/DDBJ databases">
        <authorList>
            <person name="Wallberg A."/>
        </authorList>
    </citation>
    <scope>NUCLEOTIDE SEQUENCE [LARGE SCALE GENOMIC DNA]</scope>
</reference>
<dbReference type="GO" id="GO:0042802">
    <property type="term" value="F:identical protein binding"/>
    <property type="evidence" value="ECO:0007669"/>
    <property type="project" value="UniProtKB-ARBA"/>
</dbReference>
<dbReference type="GO" id="GO:0030017">
    <property type="term" value="C:sarcomere"/>
    <property type="evidence" value="ECO:0007669"/>
    <property type="project" value="UniProtKB-ARBA"/>
</dbReference>
<dbReference type="FunFam" id="1.20.5.4820:FF:000002">
    <property type="entry name" value="Myosin heavy chain 10"/>
    <property type="match status" value="1"/>
</dbReference>
<evidence type="ECO:0000313" key="13">
    <source>
        <dbReference type="EMBL" id="CAL4085932.1"/>
    </source>
</evidence>
<dbReference type="SUPFAM" id="SSF90257">
    <property type="entry name" value="Myosin rod fragments"/>
    <property type="match status" value="3"/>
</dbReference>
<protein>
    <recommendedName>
        <fullName evidence="15">Myosin heavy chain</fullName>
    </recommendedName>
</protein>
<evidence type="ECO:0000256" key="5">
    <source>
        <dbReference type="ARBA" id="ARBA00023123"/>
    </source>
</evidence>
<dbReference type="InterPro" id="IPR001609">
    <property type="entry name" value="Myosin_head_motor_dom-like"/>
</dbReference>
<dbReference type="InterPro" id="IPR036961">
    <property type="entry name" value="Kinesin_motor_dom_sf"/>
</dbReference>
<dbReference type="SUPFAM" id="SSF50084">
    <property type="entry name" value="Myosin S1 fragment, N-terminal domain"/>
    <property type="match status" value="1"/>
</dbReference>
<dbReference type="GO" id="GO:0007015">
    <property type="term" value="P:actin filament organization"/>
    <property type="evidence" value="ECO:0007669"/>
    <property type="project" value="TreeGrafter"/>
</dbReference>
<dbReference type="PROSITE" id="PS50096">
    <property type="entry name" value="IQ"/>
    <property type="match status" value="1"/>
</dbReference>
<feature type="binding site" evidence="8">
    <location>
        <begin position="180"/>
        <end position="187"/>
    </location>
    <ligand>
        <name>ATP</name>
        <dbReference type="ChEBI" id="CHEBI:30616"/>
    </ligand>
</feature>
<dbReference type="PROSITE" id="PS51456">
    <property type="entry name" value="MYOSIN_MOTOR"/>
    <property type="match status" value="1"/>
</dbReference>
<dbReference type="GO" id="GO:0000146">
    <property type="term" value="F:microfilament motor activity"/>
    <property type="evidence" value="ECO:0007669"/>
    <property type="project" value="TreeGrafter"/>
</dbReference>
<feature type="domain" description="Myosin motor" evidence="11">
    <location>
        <begin position="87"/>
        <end position="772"/>
    </location>
</feature>
<dbReference type="GO" id="GO:0031033">
    <property type="term" value="P:myosin filament organization"/>
    <property type="evidence" value="ECO:0007669"/>
    <property type="project" value="UniProtKB-ARBA"/>
</dbReference>
<dbReference type="GO" id="GO:0060972">
    <property type="term" value="P:left/right pattern formation"/>
    <property type="evidence" value="ECO:0007669"/>
    <property type="project" value="UniProtKB-ARBA"/>
</dbReference>
<evidence type="ECO:0000259" key="11">
    <source>
        <dbReference type="PROSITE" id="PS51456"/>
    </source>
</evidence>
<sequence length="1161" mass="133676">MPGHVVKSIGPDPDPTPYLYVTNEMKLKDLAKPYDAKKDCWIPHDHEGYIIGQITGTKGELVSVNALGMTNHWKKEQVSQVNPPKYEKTEDMSNLTFLNDPSVLYNLKCRYTSRLIYTYSGLFCIAVNPYKRYPIYTDRAAKIYMGKRRNEVPPHIFAISDNAYSDMLLNKTNQSMLITGESGAGKTENTKKVIAYFGSVAASAKKKPGDAKNLEDQIVETNPILEAFGNAKTVRNDNSSRFGKFIRIHFQVTGKLSGADIENYLLEKARIVSQGKLERSYHIFYNIMSNRLDYIRSMCKLTNDIYDYHYVSQGKVTVESIDDAEDMMFAHNAFDVLTFTEDERDDVYRVTASVMHMSNMKFKTRGREEQAEANGTEAGEIIAELFGVGMEDLYHNFCKPKIKVGAEFVTKGMNEERVLFNVCAMAKAIYDRNFKFLVKKCNQTLETGLRRIFFIGVLDIAGFEIFEFNGFEQLCINFTNEKLQQFFNHHMFVLEQEEYKREGIQWTFVDFGMDLQACIDLFEKPMGLLAIMEEESMFPKATDKTFEEKLTVNHLGKSQPFVKAKGNAHFGINHYAGTVNYNITGWLEKNKDPLNDTVVDQLKKGENHLLIEMFADHPGQSAPAEKAGPGDKGKKKSGGFKTVSSSYRDQLNNLMTTLNATQPHFIRCIVPNETKSPGLCDARLIMHQLTCNGVLEGIRICRKGFPNRMVYNDFRQRYVILALQEFNEYFDCKKASHACLEKVGLEAEKYRIGNTKVFFRAGVLGELEEIRDVVLGRYIGKFQSWLRGWVSRKNYKRLQEQRIALLIVQRNIRKYLKMQNWPWYRLWLKVKPLLNVTRIEDEIKALEERAEKAETKLAVQEVEKKELEVKTVTLMEEKNTLMQMLDEFKGNSEGMVVKQTKLQSQKAELEFQMSEQSEKLAHEEEVRNVTVQQKKKLEQEVLSVKRDVEELEIAMQKSDQDKSTKDHQIQNLNEEVSHQDELISKINKEKKQLQEGNQKTAEDLQAVEDKCNHLHKIKAKMEQTLDEVEDSLEREKRLKNETEKQKRKLEGDLKLTQEAVSDIERAKRELENTLARKEKEIAALSSKVEDEQGSGSKTGRHVKELQGRIEEIEQEHEHDRQARTKAEKAKQKLSQEVEELSDRLEEAGAATAAQNSIRRER</sequence>
<dbReference type="Pfam" id="PF02736">
    <property type="entry name" value="Myosin_N"/>
    <property type="match status" value="1"/>
</dbReference>
<evidence type="ECO:0000259" key="12">
    <source>
        <dbReference type="PROSITE" id="PS51844"/>
    </source>
</evidence>
<dbReference type="GO" id="GO:0005524">
    <property type="term" value="F:ATP binding"/>
    <property type="evidence" value="ECO:0007669"/>
    <property type="project" value="UniProtKB-UniRule"/>
</dbReference>
<feature type="region of interest" description="Actin-binding" evidence="8">
    <location>
        <begin position="651"/>
        <end position="673"/>
    </location>
</feature>
<dbReference type="Gene3D" id="3.40.850.10">
    <property type="entry name" value="Kinesin motor domain"/>
    <property type="match status" value="1"/>
</dbReference>
<dbReference type="Gene3D" id="1.20.120.720">
    <property type="entry name" value="Myosin VI head, motor domain, U50 subdomain"/>
    <property type="match status" value="1"/>
</dbReference>
<keyword evidence="7 8" id="KW-0009">Actin-binding</keyword>